<dbReference type="GO" id="GO:0046872">
    <property type="term" value="F:metal ion binding"/>
    <property type="evidence" value="ECO:0007669"/>
    <property type="project" value="InterPro"/>
</dbReference>
<dbReference type="Pfam" id="PF00149">
    <property type="entry name" value="Metallophos"/>
    <property type="match status" value="1"/>
</dbReference>
<dbReference type="Gene3D" id="3.60.21.10">
    <property type="match status" value="1"/>
</dbReference>
<feature type="domain" description="Purple acid phosphatase N-terminal" evidence="3">
    <location>
        <begin position="25"/>
        <end position="113"/>
    </location>
</feature>
<evidence type="ECO:0000256" key="1">
    <source>
        <dbReference type="ARBA" id="ARBA00022729"/>
    </source>
</evidence>
<dbReference type="CDD" id="cd00063">
    <property type="entry name" value="FN3"/>
    <property type="match status" value="1"/>
</dbReference>
<dbReference type="Proteomes" id="UP000232673">
    <property type="component" value="Unassembled WGS sequence"/>
</dbReference>
<dbReference type="OrthoDB" id="9804511at2"/>
<dbReference type="SUPFAM" id="SSF49363">
    <property type="entry name" value="Purple acid phosphatase, N-terminal domain"/>
    <property type="match status" value="1"/>
</dbReference>
<evidence type="ECO:0000259" key="2">
    <source>
        <dbReference type="Pfam" id="PF00149"/>
    </source>
</evidence>
<keyword evidence="5" id="KW-1185">Reference proteome</keyword>
<reference evidence="4 5" key="1">
    <citation type="submission" date="2015-10" db="EMBL/GenBank/DDBJ databases">
        <title>Draft genome sequence of Salegentibacter salinarum KCTC 12975.</title>
        <authorList>
            <person name="Lin W."/>
            <person name="Zheng Q."/>
        </authorList>
    </citation>
    <scope>NUCLEOTIDE SEQUENCE [LARGE SCALE GENOMIC DNA]</scope>
    <source>
        <strain evidence="4 5">KCTC 12975</strain>
    </source>
</reference>
<keyword evidence="1" id="KW-0732">Signal</keyword>
<dbReference type="STRING" id="447422.SAMN05660903_02895"/>
<gene>
    <name evidence="4" type="ORF">APR41_13975</name>
</gene>
<name>A0A2N0U049_9FLAO</name>
<dbReference type="InterPro" id="IPR039331">
    <property type="entry name" value="PAPs-like"/>
</dbReference>
<proteinExistence type="predicted"/>
<accession>A0A2N0U049</accession>
<evidence type="ECO:0000313" key="5">
    <source>
        <dbReference type="Proteomes" id="UP000232673"/>
    </source>
</evidence>
<dbReference type="SUPFAM" id="SSF56300">
    <property type="entry name" value="Metallo-dependent phosphatases"/>
    <property type="match status" value="1"/>
</dbReference>
<dbReference type="PANTHER" id="PTHR22953:SF153">
    <property type="entry name" value="PURPLE ACID PHOSPHATASE"/>
    <property type="match status" value="1"/>
</dbReference>
<dbReference type="InterPro" id="IPR029052">
    <property type="entry name" value="Metallo-depent_PP-like"/>
</dbReference>
<dbReference type="RefSeq" id="WP_079713918.1">
    <property type="nucleotide sequence ID" value="NZ_FUZC01000012.1"/>
</dbReference>
<evidence type="ECO:0008006" key="6">
    <source>
        <dbReference type="Google" id="ProtNLM"/>
    </source>
</evidence>
<sequence>MKHLTLTIIFSFLTFYSIAKNSRYRIIITDDPSSTITIAWDQISGQNPRVYYGITDGGMYSSKYSLKKSPDRKVDYKGMNNHFVTLTKLNPDTNYYFIIKDSEGVSKRFWFKTAPKDNISMSFISGGDSRNNRVPRIEANKLVAKLKPTAVFFGGDMTNSGSEEEWIEWMDDWQHTIALDGRMFPILPARGNHERSNSSIYNLFNTPSKAVYYNIVFGKNLFSTYTLNSEIAAGGNQYAWLKKKIKNDKALWKFIQYHKPMRPHQSHKAEGNDEYNNWAELFYKNGVNLVSESDSHVVKTTYPIKPCNGGEDCDEGFVRDDQKGTVYVGEGCWGAPLRNNDDDKSWTKNSGSFNQFKWITVSRKEIKLQTIIVDKANQVCENSNSTKLVKLPFGVKVWENEGESIVIRNP</sequence>
<comment type="caution">
    <text evidence="4">The sequence shown here is derived from an EMBL/GenBank/DDBJ whole genome shotgun (WGS) entry which is preliminary data.</text>
</comment>
<dbReference type="AlphaFoldDB" id="A0A2N0U049"/>
<dbReference type="PANTHER" id="PTHR22953">
    <property type="entry name" value="ACID PHOSPHATASE RELATED"/>
    <property type="match status" value="1"/>
</dbReference>
<protein>
    <recommendedName>
        <fullName evidence="6">Metallophosphoesterase</fullName>
    </recommendedName>
</protein>
<dbReference type="InterPro" id="IPR015914">
    <property type="entry name" value="PAPs_N"/>
</dbReference>
<feature type="domain" description="Calcineurin-like phosphoesterase" evidence="2">
    <location>
        <begin position="141"/>
        <end position="296"/>
    </location>
</feature>
<evidence type="ECO:0000313" key="4">
    <source>
        <dbReference type="EMBL" id="PKD20383.1"/>
    </source>
</evidence>
<dbReference type="EMBL" id="LKTS01000005">
    <property type="protein sequence ID" value="PKD20383.1"/>
    <property type="molecule type" value="Genomic_DNA"/>
</dbReference>
<dbReference type="InterPro" id="IPR008963">
    <property type="entry name" value="Purple_acid_Pase-like_N"/>
</dbReference>
<dbReference type="Pfam" id="PF16656">
    <property type="entry name" value="Pur_ac_phosph_N"/>
    <property type="match status" value="1"/>
</dbReference>
<dbReference type="InterPro" id="IPR004843">
    <property type="entry name" value="Calcineurin-like_PHP"/>
</dbReference>
<dbReference type="GO" id="GO:0003993">
    <property type="term" value="F:acid phosphatase activity"/>
    <property type="evidence" value="ECO:0007669"/>
    <property type="project" value="InterPro"/>
</dbReference>
<organism evidence="4 5">
    <name type="scientific">Salegentibacter salinarum</name>
    <dbReference type="NCBI Taxonomy" id="447422"/>
    <lineage>
        <taxon>Bacteria</taxon>
        <taxon>Pseudomonadati</taxon>
        <taxon>Bacteroidota</taxon>
        <taxon>Flavobacteriia</taxon>
        <taxon>Flavobacteriales</taxon>
        <taxon>Flavobacteriaceae</taxon>
        <taxon>Salegentibacter</taxon>
    </lineage>
</organism>
<dbReference type="InterPro" id="IPR003961">
    <property type="entry name" value="FN3_dom"/>
</dbReference>
<evidence type="ECO:0000259" key="3">
    <source>
        <dbReference type="Pfam" id="PF16656"/>
    </source>
</evidence>
<dbReference type="Gene3D" id="2.60.40.380">
    <property type="entry name" value="Purple acid phosphatase-like, N-terminal"/>
    <property type="match status" value="1"/>
</dbReference>